<dbReference type="Pfam" id="PF00443">
    <property type="entry name" value="UCH"/>
    <property type="match status" value="1"/>
</dbReference>
<dbReference type="PANTHER" id="PTHR24006:SF915">
    <property type="entry name" value="UBIQUITIN CARBOXYL-TERMINAL HYDROLASE-RELATED"/>
    <property type="match status" value="1"/>
</dbReference>
<dbReference type="Gene3D" id="3.90.70.10">
    <property type="entry name" value="Cysteine proteinases"/>
    <property type="match status" value="1"/>
</dbReference>
<organism evidence="3 4">
    <name type="scientific">Umbra pygmaea</name>
    <name type="common">Eastern mudminnow</name>
    <dbReference type="NCBI Taxonomy" id="75934"/>
    <lineage>
        <taxon>Eukaryota</taxon>
        <taxon>Metazoa</taxon>
        <taxon>Chordata</taxon>
        <taxon>Craniata</taxon>
        <taxon>Vertebrata</taxon>
        <taxon>Euteleostomi</taxon>
        <taxon>Actinopterygii</taxon>
        <taxon>Neopterygii</taxon>
        <taxon>Teleostei</taxon>
        <taxon>Protacanthopterygii</taxon>
        <taxon>Esociformes</taxon>
        <taxon>Umbridae</taxon>
        <taxon>Umbra</taxon>
    </lineage>
</organism>
<comment type="caution">
    <text evidence="3">The sequence shown here is derived from an EMBL/GenBank/DDBJ whole genome shotgun (WGS) entry which is preliminary data.</text>
</comment>
<feature type="domain" description="USP" evidence="2">
    <location>
        <begin position="54"/>
        <end position="408"/>
    </location>
</feature>
<dbReference type="PROSITE" id="PS50235">
    <property type="entry name" value="USP_3"/>
    <property type="match status" value="1"/>
</dbReference>
<dbReference type="PANTHER" id="PTHR24006">
    <property type="entry name" value="UBIQUITIN CARBOXYL-TERMINAL HYDROLASE"/>
    <property type="match status" value="1"/>
</dbReference>
<feature type="compositionally biased region" description="Low complexity" evidence="1">
    <location>
        <begin position="564"/>
        <end position="587"/>
    </location>
</feature>
<dbReference type="InterPro" id="IPR050164">
    <property type="entry name" value="Peptidase_C19"/>
</dbReference>
<dbReference type="AlphaFoldDB" id="A0ABD0W9G1"/>
<keyword evidence="4" id="KW-1185">Reference proteome</keyword>
<sequence length="689" mass="76255">MVYWKEETTYYLLCFRKNLDSLMISFQVPGGQTEGETWHLSPAKPLTRHKLTCLGLPRLYKGKNTCYMNATLQCLLAIKPFFQDIFKGQTFWISCDSGLLFRAFSSMNDVKLTKNKQLKKKLLEDLKHIIAHTDSGYMFRGRGQQFPCTFLKVMLYQMREKAQVLQAVAASMGGTYTCPVGNNFLFKTARTRTCHSCGSQSITKTEFIQLSVAIEPGLSVEDILLRNMKENELGFSCHCGGQTSGQRWTFQTLPRVLVIHLKRLKYLPHTDNYEKNDDAVHLSRELLFSCYQTIDRRGSLPNASVIRSSSRQEASREDRNSMGLCKYKLVSVLSHLRINPTQGCLQRFIHGELSPGTRERNVADAAYEAWDHNDRWLSYEDEKVTETTGAAVCDQRTKTSNVLFYEKQVASLQPSTSEPVAPPSVRLPEEKDTRTASEATPTEPLLETQRAVPNPGDQTPVPEEGVEPPTPRPVFATPHLSEVLATLQPAASDRTPPLTPQPGFMAPVFPNTVVPSTIRETTTHPPAVAERPWEVQSAAETSRGKMSAAETPREETSATETPKETSAAAETTGTPPTTTAKTPVGTAMAAAATSPGVSNSTTATETTSEATAARAKSQRHAETSHPVQTFTTVQDSAPDQTTTNLKCPTWRTLSEAGVKPHSGRKYSEICHHHNPSPKASCIHTLSLHP</sequence>
<evidence type="ECO:0000313" key="3">
    <source>
        <dbReference type="EMBL" id="KAL0966155.1"/>
    </source>
</evidence>
<dbReference type="InterPro" id="IPR001394">
    <property type="entry name" value="Peptidase_C19_UCH"/>
</dbReference>
<dbReference type="InterPro" id="IPR038765">
    <property type="entry name" value="Papain-like_cys_pep_sf"/>
</dbReference>
<accession>A0ABD0W9G1</accession>
<dbReference type="InterPro" id="IPR028889">
    <property type="entry name" value="USP"/>
</dbReference>
<evidence type="ECO:0000256" key="1">
    <source>
        <dbReference type="SAM" id="MobiDB-lite"/>
    </source>
</evidence>
<gene>
    <name evidence="3" type="ORF">UPYG_G00291600</name>
</gene>
<proteinExistence type="predicted"/>
<dbReference type="CDD" id="cd02257">
    <property type="entry name" value="Peptidase_C19"/>
    <property type="match status" value="1"/>
</dbReference>
<reference evidence="3 4" key="1">
    <citation type="submission" date="2024-06" db="EMBL/GenBank/DDBJ databases">
        <authorList>
            <person name="Pan Q."/>
            <person name="Wen M."/>
            <person name="Jouanno E."/>
            <person name="Zahm M."/>
            <person name="Klopp C."/>
            <person name="Cabau C."/>
            <person name="Louis A."/>
            <person name="Berthelot C."/>
            <person name="Parey E."/>
            <person name="Roest Crollius H."/>
            <person name="Montfort J."/>
            <person name="Robinson-Rechavi M."/>
            <person name="Bouchez O."/>
            <person name="Lampietro C."/>
            <person name="Lopez Roques C."/>
            <person name="Donnadieu C."/>
            <person name="Postlethwait J."/>
            <person name="Bobe J."/>
            <person name="Verreycken H."/>
            <person name="Guiguen Y."/>
        </authorList>
    </citation>
    <scope>NUCLEOTIDE SEQUENCE [LARGE SCALE GENOMIC DNA]</scope>
    <source>
        <strain evidence="3">Up_M1</strain>
        <tissue evidence="3">Testis</tissue>
    </source>
</reference>
<name>A0ABD0W9G1_UMBPY</name>
<dbReference type="SUPFAM" id="SSF54001">
    <property type="entry name" value="Cysteine proteinases"/>
    <property type="match status" value="1"/>
</dbReference>
<feature type="compositionally biased region" description="Low complexity" evidence="1">
    <location>
        <begin position="600"/>
        <end position="613"/>
    </location>
</feature>
<feature type="region of interest" description="Disordered" evidence="1">
    <location>
        <begin position="523"/>
        <end position="627"/>
    </location>
</feature>
<dbReference type="Proteomes" id="UP001557470">
    <property type="component" value="Unassembled WGS sequence"/>
</dbReference>
<feature type="region of interest" description="Disordered" evidence="1">
    <location>
        <begin position="411"/>
        <end position="472"/>
    </location>
</feature>
<dbReference type="EMBL" id="JAGEUA010000009">
    <property type="protein sequence ID" value="KAL0966155.1"/>
    <property type="molecule type" value="Genomic_DNA"/>
</dbReference>
<evidence type="ECO:0000313" key="4">
    <source>
        <dbReference type="Proteomes" id="UP001557470"/>
    </source>
</evidence>
<evidence type="ECO:0000259" key="2">
    <source>
        <dbReference type="PROSITE" id="PS50235"/>
    </source>
</evidence>
<protein>
    <recommendedName>
        <fullName evidence="2">USP domain-containing protein</fullName>
    </recommendedName>
</protein>